<dbReference type="EMBL" id="JBGBZN010000002">
    <property type="protein sequence ID" value="MEY9472914.1"/>
    <property type="molecule type" value="Genomic_DNA"/>
</dbReference>
<name>A0ABV4GNR7_9BRAD</name>
<dbReference type="PANTHER" id="PTHR43204">
    <property type="entry name" value="ABC TRANSPORTER I FAMILY MEMBER 6, CHLOROPLASTIC"/>
    <property type="match status" value="1"/>
</dbReference>
<gene>
    <name evidence="3" type="ORF">ABH992_005313</name>
</gene>
<dbReference type="InterPro" id="IPR027417">
    <property type="entry name" value="P-loop_NTPase"/>
</dbReference>
<dbReference type="InterPro" id="IPR010230">
    <property type="entry name" value="FeS-cluster_ATPase_SufC"/>
</dbReference>
<comment type="caution">
    <text evidence="3">The sequence shown here is derived from an EMBL/GenBank/DDBJ whole genome shotgun (WGS) entry which is preliminary data.</text>
</comment>
<proteinExistence type="predicted"/>
<evidence type="ECO:0000256" key="2">
    <source>
        <dbReference type="ARBA" id="ARBA00022840"/>
    </source>
</evidence>
<dbReference type="Proteomes" id="UP001565474">
    <property type="component" value="Unassembled WGS sequence"/>
</dbReference>
<organism evidence="3 4">
    <name type="scientific">Bradyrhizobium yuanmingense</name>
    <dbReference type="NCBI Taxonomy" id="108015"/>
    <lineage>
        <taxon>Bacteria</taxon>
        <taxon>Pseudomonadati</taxon>
        <taxon>Pseudomonadota</taxon>
        <taxon>Alphaproteobacteria</taxon>
        <taxon>Hyphomicrobiales</taxon>
        <taxon>Nitrobacteraceae</taxon>
        <taxon>Bradyrhizobium</taxon>
    </lineage>
</organism>
<dbReference type="PANTHER" id="PTHR43204:SF1">
    <property type="entry name" value="ABC TRANSPORTER I FAMILY MEMBER 6, CHLOROPLASTIC"/>
    <property type="match status" value="1"/>
</dbReference>
<keyword evidence="1" id="KW-0547">Nucleotide-binding</keyword>
<sequence>MNFLRAALNAQRKARGEQEFSTRKFLKRDGWLNIAQDMLKRGFNVGFFGGERKRNQVLEMALFQPSLCVLDEIDASLDIDALRIVANAINRLRSPGRRLARNASI</sequence>
<keyword evidence="4" id="KW-1185">Reference proteome</keyword>
<keyword evidence="2" id="KW-0067">ATP-binding</keyword>
<protein>
    <submittedName>
        <fullName evidence="3">Fe-S cluster assembly ATPase SufC</fullName>
    </submittedName>
</protein>
<accession>A0ABV4GNR7</accession>
<evidence type="ECO:0000313" key="3">
    <source>
        <dbReference type="EMBL" id="MEY9472914.1"/>
    </source>
</evidence>
<dbReference type="SUPFAM" id="SSF52540">
    <property type="entry name" value="P-loop containing nucleoside triphosphate hydrolases"/>
    <property type="match status" value="1"/>
</dbReference>
<dbReference type="Gene3D" id="6.10.330.10">
    <property type="match status" value="1"/>
</dbReference>
<evidence type="ECO:0000256" key="1">
    <source>
        <dbReference type="ARBA" id="ARBA00022741"/>
    </source>
</evidence>
<evidence type="ECO:0000313" key="4">
    <source>
        <dbReference type="Proteomes" id="UP001565474"/>
    </source>
</evidence>
<reference evidence="3 4" key="1">
    <citation type="submission" date="2024-07" db="EMBL/GenBank/DDBJ databases">
        <title>Genomic Encyclopedia of Type Strains, Phase V (KMG-V): Genome sequencing to study the core and pangenomes of soil and plant-associated prokaryotes.</title>
        <authorList>
            <person name="Whitman W."/>
        </authorList>
    </citation>
    <scope>NUCLEOTIDE SEQUENCE [LARGE SCALE GENOMIC DNA]</scope>
    <source>
        <strain evidence="3 4">USDA 222</strain>
    </source>
</reference>